<evidence type="ECO:0000313" key="9">
    <source>
        <dbReference type="EMBL" id="KAJ3258189.1"/>
    </source>
</evidence>
<dbReference type="Gene3D" id="3.90.550.50">
    <property type="match status" value="1"/>
</dbReference>
<evidence type="ECO:0000256" key="4">
    <source>
        <dbReference type="ARBA" id="ARBA00022968"/>
    </source>
</evidence>
<reference evidence="9" key="1">
    <citation type="submission" date="2020-05" db="EMBL/GenBank/DDBJ databases">
        <title>Phylogenomic resolution of chytrid fungi.</title>
        <authorList>
            <person name="Stajich J.E."/>
            <person name="Amses K."/>
            <person name="Simmons R."/>
            <person name="Seto K."/>
            <person name="Myers J."/>
            <person name="Bonds A."/>
            <person name="Quandt C.A."/>
            <person name="Barry K."/>
            <person name="Liu P."/>
            <person name="Grigoriev I."/>
            <person name="Longcore J.E."/>
            <person name="James T.Y."/>
        </authorList>
    </citation>
    <scope>NUCLEOTIDE SEQUENCE</scope>
    <source>
        <strain evidence="9">PLAUS21</strain>
    </source>
</reference>
<feature type="transmembrane region" description="Helical" evidence="8">
    <location>
        <begin position="65"/>
        <end position="83"/>
    </location>
</feature>
<sequence length="474" mass="53748">MVDITLNLEDSNQGELRQRHARRPPAPPRIPKPSVIRETIHQIKGYFDNSRHHEYKKSKFQNFKFLYIVFVGLVAGILGIYAYTVSRMKQIPVTNDAPIMNDAVRNGLDLEKSKSTIVMENPAGLNHLYDHIAFSLHMDEQRTGETPVDLATFNREVDFITNEIGPFLHQVNNLQLHDGKNAREFIHGKIFDSFVQFPKTTTAYPNAEKYIGSLKALFQHFPKAEWFVSINDETYVFVENTREMLKQFNSNKPLVLLNFDVVDVTANSHYTKSESAPISTTIMSRAAMEIVFSYDFASCLNENTIPHEETALSKCFAQAGIQIVRQRGMHKSEPSHDFAWPKNPCELPWSISNLTPNDFQRIYSKNPSTGVNRSGQTFRWDILNTYADLLHITYNTDVATRGIDRHVGTTSIITPAISGNQCMKICKSDKHCLSWTYSELRCFTSNGIGAAIEADKGISGIIPSRYICGLPLIF</sequence>
<evidence type="ECO:0000256" key="3">
    <source>
        <dbReference type="ARBA" id="ARBA00022692"/>
    </source>
</evidence>
<evidence type="ECO:0000256" key="8">
    <source>
        <dbReference type="SAM" id="Phobius"/>
    </source>
</evidence>
<dbReference type="InterPro" id="IPR026050">
    <property type="entry name" value="C1GALT1/C1GALT1_chp1"/>
</dbReference>
<dbReference type="PANTHER" id="PTHR23033">
    <property type="entry name" value="BETA1,3-GALACTOSYLTRANSFERASE"/>
    <property type="match status" value="1"/>
</dbReference>
<keyword evidence="10" id="KW-1185">Reference proteome</keyword>
<evidence type="ECO:0000256" key="5">
    <source>
        <dbReference type="ARBA" id="ARBA00022989"/>
    </source>
</evidence>
<evidence type="ECO:0000256" key="2">
    <source>
        <dbReference type="ARBA" id="ARBA00006462"/>
    </source>
</evidence>
<evidence type="ECO:0000256" key="7">
    <source>
        <dbReference type="SAM" id="MobiDB-lite"/>
    </source>
</evidence>
<evidence type="ECO:0008006" key="11">
    <source>
        <dbReference type="Google" id="ProtNLM"/>
    </source>
</evidence>
<name>A0AAD5UL37_9FUNG</name>
<dbReference type="EMBL" id="JADGKB010000030">
    <property type="protein sequence ID" value="KAJ3258189.1"/>
    <property type="molecule type" value="Genomic_DNA"/>
</dbReference>
<evidence type="ECO:0000256" key="6">
    <source>
        <dbReference type="ARBA" id="ARBA00023136"/>
    </source>
</evidence>
<comment type="caution">
    <text evidence="9">The sequence shown here is derived from an EMBL/GenBank/DDBJ whole genome shotgun (WGS) entry which is preliminary data.</text>
</comment>
<evidence type="ECO:0000256" key="1">
    <source>
        <dbReference type="ARBA" id="ARBA00004606"/>
    </source>
</evidence>
<dbReference type="GO" id="GO:0016020">
    <property type="term" value="C:membrane"/>
    <property type="evidence" value="ECO:0007669"/>
    <property type="project" value="UniProtKB-SubCell"/>
</dbReference>
<evidence type="ECO:0000313" key="10">
    <source>
        <dbReference type="Proteomes" id="UP001210925"/>
    </source>
</evidence>
<feature type="region of interest" description="Disordered" evidence="7">
    <location>
        <begin position="9"/>
        <end position="33"/>
    </location>
</feature>
<dbReference type="AlphaFoldDB" id="A0AAD5UL37"/>
<keyword evidence="5 8" id="KW-1133">Transmembrane helix</keyword>
<keyword evidence="4" id="KW-0735">Signal-anchor</keyword>
<comment type="similarity">
    <text evidence="2">Belongs to the glycosyltransferase 31 family. Beta3-Gal-T subfamily.</text>
</comment>
<accession>A0AAD5UL37</accession>
<keyword evidence="3 8" id="KW-0812">Transmembrane</keyword>
<dbReference type="Proteomes" id="UP001210925">
    <property type="component" value="Unassembled WGS sequence"/>
</dbReference>
<protein>
    <recommendedName>
        <fullName evidence="11">Apple domain-containing protein</fullName>
    </recommendedName>
</protein>
<organism evidence="9 10">
    <name type="scientific">Boothiomyces macroporosus</name>
    <dbReference type="NCBI Taxonomy" id="261099"/>
    <lineage>
        <taxon>Eukaryota</taxon>
        <taxon>Fungi</taxon>
        <taxon>Fungi incertae sedis</taxon>
        <taxon>Chytridiomycota</taxon>
        <taxon>Chytridiomycota incertae sedis</taxon>
        <taxon>Chytridiomycetes</taxon>
        <taxon>Rhizophydiales</taxon>
        <taxon>Terramycetaceae</taxon>
        <taxon>Boothiomyces</taxon>
    </lineage>
</organism>
<gene>
    <name evidence="9" type="ORF">HK103_004007</name>
</gene>
<proteinExistence type="inferred from homology"/>
<comment type="subcellular location">
    <subcellularLocation>
        <location evidence="1">Membrane</location>
        <topology evidence="1">Single-pass type II membrane protein</topology>
    </subcellularLocation>
</comment>
<keyword evidence="6 8" id="KW-0472">Membrane</keyword>